<evidence type="ECO:0000256" key="3">
    <source>
        <dbReference type="ARBA" id="ARBA00022695"/>
    </source>
</evidence>
<dbReference type="InterPro" id="IPR050088">
    <property type="entry name" value="IspD/TarI_cytidylyltransf_bact"/>
</dbReference>
<dbReference type="Pfam" id="PF01128">
    <property type="entry name" value="IspD"/>
    <property type="match status" value="1"/>
</dbReference>
<evidence type="ECO:0000313" key="6">
    <source>
        <dbReference type="EMBL" id="UYM06990.1"/>
    </source>
</evidence>
<dbReference type="Pfam" id="PF00106">
    <property type="entry name" value="adh_short"/>
    <property type="match status" value="1"/>
</dbReference>
<dbReference type="InterPro" id="IPR002347">
    <property type="entry name" value="SDR_fam"/>
</dbReference>
<dbReference type="FunFam" id="3.90.550.10:FF:000003">
    <property type="entry name" value="2-C-methyl-D-erythritol 4-phosphate cytidylyltransferase"/>
    <property type="match status" value="1"/>
</dbReference>
<evidence type="ECO:0000256" key="5">
    <source>
        <dbReference type="RuleBase" id="RU000363"/>
    </source>
</evidence>
<evidence type="ECO:0000256" key="2">
    <source>
        <dbReference type="ARBA" id="ARBA00022679"/>
    </source>
</evidence>
<dbReference type="PANTHER" id="PTHR32125:SF4">
    <property type="entry name" value="2-C-METHYL-D-ERYTHRITOL 4-PHOSPHATE CYTIDYLYLTRANSFERASE, CHLOROPLASTIC"/>
    <property type="match status" value="1"/>
</dbReference>
<evidence type="ECO:0000313" key="7">
    <source>
        <dbReference type="Proteomes" id="UP001164390"/>
    </source>
</evidence>
<comment type="similarity">
    <text evidence="1 5">Belongs to the short-chain dehydrogenases/reductases (SDR) family.</text>
</comment>
<dbReference type="PROSITE" id="PS00061">
    <property type="entry name" value="ADH_SHORT"/>
    <property type="match status" value="1"/>
</dbReference>
<dbReference type="EC" id="2.7.7.60" evidence="4"/>
<dbReference type="PRINTS" id="PR00081">
    <property type="entry name" value="GDHRDH"/>
</dbReference>
<feature type="site" description="Transition state stabilizer" evidence="4">
    <location>
        <position position="16"/>
    </location>
</feature>
<protein>
    <recommendedName>
        <fullName evidence="4">2-C-methyl-D-erythritol 4-phosphate cytidylyltransferase</fullName>
        <ecNumber evidence="4">2.7.7.60</ecNumber>
    </recommendedName>
    <alternativeName>
        <fullName evidence="4">4-diphosphocytidyl-2C-methyl-D-erythritol synthase</fullName>
    </alternativeName>
    <alternativeName>
        <fullName evidence="4">MEP cytidylyltransferase</fullName>
        <shortName evidence="4">MCT</shortName>
    </alternativeName>
</protein>
<gene>
    <name evidence="4" type="primary">ispD</name>
    <name evidence="6" type="ORF">L0C25_07910</name>
</gene>
<comment type="function">
    <text evidence="4">Catalyzes the formation of 4-diphosphocytidyl-2-C-methyl-D-erythritol from CTP and 2-C-methyl-D-erythritol 4-phosphate (MEP).</text>
</comment>
<dbReference type="HAMAP" id="MF_00108">
    <property type="entry name" value="IspD"/>
    <property type="match status" value="1"/>
</dbReference>
<dbReference type="PANTHER" id="PTHR32125">
    <property type="entry name" value="2-C-METHYL-D-ERYTHRITOL 4-PHOSPHATE CYTIDYLYLTRANSFERASE, CHLOROPLASTIC"/>
    <property type="match status" value="1"/>
</dbReference>
<dbReference type="RefSeq" id="WP_271635933.1">
    <property type="nucleotide sequence ID" value="NZ_CP094970.1"/>
</dbReference>
<dbReference type="GO" id="GO:0050518">
    <property type="term" value="F:2-C-methyl-D-erythritol 4-phosphate cytidylyltransferase activity"/>
    <property type="evidence" value="ECO:0007669"/>
    <property type="project" value="UniProtKB-UniRule"/>
</dbReference>
<feature type="site" description="Positions MEP for the nucleophilic attack" evidence="4">
    <location>
        <position position="214"/>
    </location>
</feature>
<feature type="site" description="Positions MEP for the nucleophilic attack" evidence="4">
    <location>
        <position position="155"/>
    </location>
</feature>
<organism evidence="6 7">
    <name type="scientific">Solicola gregarius</name>
    <dbReference type="NCBI Taxonomy" id="2908642"/>
    <lineage>
        <taxon>Bacteria</taxon>
        <taxon>Bacillati</taxon>
        <taxon>Actinomycetota</taxon>
        <taxon>Actinomycetes</taxon>
        <taxon>Propionibacteriales</taxon>
        <taxon>Nocardioidaceae</taxon>
        <taxon>Solicola</taxon>
    </lineage>
</organism>
<dbReference type="InterPro" id="IPR020904">
    <property type="entry name" value="Sc_DH/Rdtase_CS"/>
</dbReference>
<dbReference type="PIRSF" id="PIRSF036586">
    <property type="entry name" value="CDP-ribitol_syn"/>
    <property type="match status" value="1"/>
</dbReference>
<dbReference type="Proteomes" id="UP001164390">
    <property type="component" value="Chromosome"/>
</dbReference>
<comment type="similarity">
    <text evidence="4">Belongs to the IspD/TarI cytidylyltransferase family. IspD subfamily.</text>
</comment>
<dbReference type="CDD" id="cd02516">
    <property type="entry name" value="CDP-ME_synthetase"/>
    <property type="match status" value="1"/>
</dbReference>
<dbReference type="InterPro" id="IPR029044">
    <property type="entry name" value="Nucleotide-diphossugar_trans"/>
</dbReference>
<keyword evidence="2 4" id="KW-0808">Transferase</keyword>
<dbReference type="InterPro" id="IPR001228">
    <property type="entry name" value="IspD"/>
</dbReference>
<dbReference type="AlphaFoldDB" id="A0AA46YLI6"/>
<dbReference type="Gene3D" id="3.90.550.10">
    <property type="entry name" value="Spore Coat Polysaccharide Biosynthesis Protein SpsA, Chain A"/>
    <property type="match status" value="1"/>
</dbReference>
<dbReference type="PRINTS" id="PR00080">
    <property type="entry name" value="SDRFAMILY"/>
</dbReference>
<proteinExistence type="inferred from homology"/>
<evidence type="ECO:0000256" key="1">
    <source>
        <dbReference type="ARBA" id="ARBA00006484"/>
    </source>
</evidence>
<name>A0AA46YLI6_9ACTN</name>
<keyword evidence="4" id="KW-0414">Isoprene biosynthesis</keyword>
<dbReference type="GO" id="GO:0019288">
    <property type="term" value="P:isopentenyl diphosphate biosynthetic process, methylerythritol 4-phosphate pathway"/>
    <property type="evidence" value="ECO:0007669"/>
    <property type="project" value="UniProtKB-UniRule"/>
</dbReference>
<keyword evidence="3 4" id="KW-0548">Nucleotidyltransferase</keyword>
<dbReference type="CDD" id="cd05233">
    <property type="entry name" value="SDR_c"/>
    <property type="match status" value="1"/>
</dbReference>
<dbReference type="SUPFAM" id="SSF53448">
    <property type="entry name" value="Nucleotide-diphospho-sugar transferases"/>
    <property type="match status" value="1"/>
</dbReference>
<dbReference type="InterPro" id="IPR012115">
    <property type="entry name" value="CDP-ribitol_syn"/>
</dbReference>
<dbReference type="KEGG" id="sgrg:L0C25_07910"/>
<dbReference type="InterPro" id="IPR034683">
    <property type="entry name" value="IspD/TarI"/>
</dbReference>
<dbReference type="EMBL" id="CP094970">
    <property type="protein sequence ID" value="UYM06990.1"/>
    <property type="molecule type" value="Genomic_DNA"/>
</dbReference>
<feature type="site" description="Transition state stabilizer" evidence="4">
    <location>
        <position position="23"/>
    </location>
</feature>
<comment type="pathway">
    <text evidence="4">Isoprenoid biosynthesis; isopentenyl diphosphate biosynthesis via DXP pathway; isopentenyl diphosphate from 1-deoxy-D-xylulose 5-phosphate: step 2/6.</text>
</comment>
<sequence>MTSNVAVLLAGGTGTRVGLDIPKQLIKIAGRTILEHTLSVLNAHDDVDEIVVMMAAGHLDAVHSIVRSGGYTKVRHVLEGGDTRNDTTLKALATVESDDAKVLFHDAVRPLVSARSIRDCYAALDEYDAVDTAIPSADTIVEVDDANTIREIPPRSQLRRGQTPQAFRARTLKLAYEHAVGDADFVATDDCTVVLRYLPDVPIGVVAGDERNMKVTEPIDVYIADKLFQLTSHEAPEARTDEQYRAALEGKTMVVFGGSYGIGADIADLARSYGADVHTFSRSGTQTHVERRPDIAAAARTVLEKTDAIDFVVNTAGVLPRGLLEDASEETIYQATETNYVAPIFIAQEFFPHLAASRGCLLLFTSSSYTRGRGGYSLYSSAKAAIVNLTQALADEWSGSGVRVQCINPERTATPMRTKAFGQEPADSLLDSMSVARASLDALLDGGTGHVIDLRRADPFESHRDAADAAEDLDGVDPD</sequence>
<dbReference type="Gene3D" id="3.40.50.720">
    <property type="entry name" value="NAD(P)-binding Rossmann-like Domain"/>
    <property type="match status" value="1"/>
</dbReference>
<keyword evidence="7" id="KW-1185">Reference proteome</keyword>
<evidence type="ECO:0000256" key="4">
    <source>
        <dbReference type="HAMAP-Rule" id="MF_00108"/>
    </source>
</evidence>
<dbReference type="InterPro" id="IPR036291">
    <property type="entry name" value="NAD(P)-bd_dom_sf"/>
</dbReference>
<reference evidence="6" key="1">
    <citation type="submission" date="2022-01" db="EMBL/GenBank/DDBJ databases">
        <title>Nocardioidaceae gen. sp. A5X3R13.</title>
        <authorList>
            <person name="Lopez Marin M.A."/>
            <person name="Uhlik O."/>
        </authorList>
    </citation>
    <scope>NUCLEOTIDE SEQUENCE</scope>
    <source>
        <strain evidence="6">A5X3R13</strain>
    </source>
</reference>
<comment type="catalytic activity">
    <reaction evidence="4">
        <text>2-C-methyl-D-erythritol 4-phosphate + CTP + H(+) = 4-CDP-2-C-methyl-D-erythritol + diphosphate</text>
        <dbReference type="Rhea" id="RHEA:13429"/>
        <dbReference type="ChEBI" id="CHEBI:15378"/>
        <dbReference type="ChEBI" id="CHEBI:33019"/>
        <dbReference type="ChEBI" id="CHEBI:37563"/>
        <dbReference type="ChEBI" id="CHEBI:57823"/>
        <dbReference type="ChEBI" id="CHEBI:58262"/>
        <dbReference type="EC" id="2.7.7.60"/>
    </reaction>
</comment>
<accession>A0AA46YLI6</accession>
<dbReference type="SUPFAM" id="SSF51735">
    <property type="entry name" value="NAD(P)-binding Rossmann-fold domains"/>
    <property type="match status" value="1"/>
</dbReference>